<sequence length="120" mass="13086">MKRQTKLTLKELLAQLSSPRVFSEGCCEGKWSLPVGLLANEVGTIFCTGGEDSSAAEEILIKILAEDHNPNTQVAAYGFLSLGEPTEQGLEALTVFKNNPENAEIVRFAERVTQEMKEAS</sequence>
<reference evidence="1 2" key="1">
    <citation type="journal article" date="2016" name="Nat. Commun.">
        <title>Thousands of microbial genomes shed light on interconnected biogeochemical processes in an aquifer system.</title>
        <authorList>
            <person name="Anantharaman K."/>
            <person name="Brown C.T."/>
            <person name="Hug L.A."/>
            <person name="Sharon I."/>
            <person name="Castelle C.J."/>
            <person name="Probst A.J."/>
            <person name="Thomas B.C."/>
            <person name="Singh A."/>
            <person name="Wilkins M.J."/>
            <person name="Karaoz U."/>
            <person name="Brodie E.L."/>
            <person name="Williams K.H."/>
            <person name="Hubbard S.S."/>
            <person name="Banfield J.F."/>
        </authorList>
    </citation>
    <scope>NUCLEOTIDE SEQUENCE [LARGE SCALE GENOMIC DNA]</scope>
</reference>
<gene>
    <name evidence="1" type="ORF">A2442_02215</name>
</gene>
<dbReference type="Proteomes" id="UP000179003">
    <property type="component" value="Unassembled WGS sequence"/>
</dbReference>
<name>A0A1F5EII3_9BACT</name>
<organism evidence="1 2">
    <name type="scientific">Candidatus Campbellbacteria bacterium RIFOXYC2_FULL_35_25</name>
    <dbReference type="NCBI Taxonomy" id="1797582"/>
    <lineage>
        <taxon>Bacteria</taxon>
        <taxon>Candidatus Campbelliibacteriota</taxon>
    </lineage>
</organism>
<proteinExistence type="predicted"/>
<dbReference type="STRING" id="1797582.A2442_02215"/>
<evidence type="ECO:0000313" key="2">
    <source>
        <dbReference type="Proteomes" id="UP000179003"/>
    </source>
</evidence>
<evidence type="ECO:0000313" key="1">
    <source>
        <dbReference type="EMBL" id="OGD67185.1"/>
    </source>
</evidence>
<accession>A0A1F5EII3</accession>
<dbReference type="EMBL" id="MFAE01000008">
    <property type="protein sequence ID" value="OGD67185.1"/>
    <property type="molecule type" value="Genomic_DNA"/>
</dbReference>
<comment type="caution">
    <text evidence="1">The sequence shown here is derived from an EMBL/GenBank/DDBJ whole genome shotgun (WGS) entry which is preliminary data.</text>
</comment>
<protein>
    <submittedName>
        <fullName evidence="1">Uncharacterized protein</fullName>
    </submittedName>
</protein>
<dbReference type="AlphaFoldDB" id="A0A1F5EII3"/>